<protein>
    <submittedName>
        <fullName evidence="1">Unannotated protein</fullName>
    </submittedName>
</protein>
<sequence length="368" mass="39658">MNIKFRSPSPSASKSKPILRRALSSSVALIVAASVAVALPAPASAASGPMGARTLGVTAVTLETSDSVRQAQIQSIKQNGFPAVRIPIQWPQVEAVQGVFNWAGTDKLVVDAYNAGLNILAVPTYTPTWAAIPEGRTFLHPGPADPATYANFTRLAAERYRGLIRNWEIWNEPNVIHSFAPKPDAVKYSQMLKLSYAAIKSVDQYSVVISGGLSPAIDDGTNISPARFVEALYANKAGASLDGIGNHPYSAPDLLSAGKDWWTPKNGIDMISYLMYINGDGWKKIWTTEFGASTTMGQPPYGVTEARQTEILLDGIKYLRSLPNGGPIFLFDYRDINTGSQNLEENYGLTRTNNSAKPSLAAVKALIN</sequence>
<dbReference type="InterPro" id="IPR051923">
    <property type="entry name" value="Glycosyl_Hydrolase_39"/>
</dbReference>
<dbReference type="InterPro" id="IPR017853">
    <property type="entry name" value="GH"/>
</dbReference>
<reference evidence="1" key="1">
    <citation type="submission" date="2020-05" db="EMBL/GenBank/DDBJ databases">
        <authorList>
            <person name="Chiriac C."/>
            <person name="Salcher M."/>
            <person name="Ghai R."/>
            <person name="Kavagutti S V."/>
        </authorList>
    </citation>
    <scope>NUCLEOTIDE SEQUENCE</scope>
</reference>
<dbReference type="Gene3D" id="3.20.20.80">
    <property type="entry name" value="Glycosidases"/>
    <property type="match status" value="1"/>
</dbReference>
<dbReference type="GO" id="GO:0004553">
    <property type="term" value="F:hydrolase activity, hydrolyzing O-glycosyl compounds"/>
    <property type="evidence" value="ECO:0007669"/>
    <property type="project" value="TreeGrafter"/>
</dbReference>
<name>A0A6J7GD95_9ZZZZ</name>
<gene>
    <name evidence="1" type="ORF">UFOPK3472_02473</name>
</gene>
<proteinExistence type="predicted"/>
<dbReference type="SUPFAM" id="SSF51445">
    <property type="entry name" value="(Trans)glycosidases"/>
    <property type="match status" value="1"/>
</dbReference>
<organism evidence="1">
    <name type="scientific">freshwater metagenome</name>
    <dbReference type="NCBI Taxonomy" id="449393"/>
    <lineage>
        <taxon>unclassified sequences</taxon>
        <taxon>metagenomes</taxon>
        <taxon>ecological metagenomes</taxon>
    </lineage>
</organism>
<dbReference type="PANTHER" id="PTHR12631">
    <property type="entry name" value="ALPHA-L-IDURONIDASE"/>
    <property type="match status" value="1"/>
</dbReference>
<dbReference type="PANTHER" id="PTHR12631:SF10">
    <property type="entry name" value="BETA-XYLOSIDASE-LIKE PROTEIN-RELATED"/>
    <property type="match status" value="1"/>
</dbReference>
<evidence type="ECO:0000313" key="1">
    <source>
        <dbReference type="EMBL" id="CAB4901339.1"/>
    </source>
</evidence>
<dbReference type="AlphaFoldDB" id="A0A6J7GD95"/>
<accession>A0A6J7GD95</accession>
<dbReference type="EMBL" id="CAFBLX010000184">
    <property type="protein sequence ID" value="CAB4901339.1"/>
    <property type="molecule type" value="Genomic_DNA"/>
</dbReference>